<evidence type="ECO:0000256" key="1">
    <source>
        <dbReference type="SAM" id="Phobius"/>
    </source>
</evidence>
<organism evidence="2 3">
    <name type="scientific">Listeria marthii FSL S4-120</name>
    <dbReference type="NCBI Taxonomy" id="702457"/>
    <lineage>
        <taxon>Bacteria</taxon>
        <taxon>Bacillati</taxon>
        <taxon>Bacillota</taxon>
        <taxon>Bacilli</taxon>
        <taxon>Bacillales</taxon>
        <taxon>Listeriaceae</taxon>
        <taxon>Listeria</taxon>
    </lineage>
</organism>
<evidence type="ECO:0008006" key="4">
    <source>
        <dbReference type="Google" id="ProtNLM"/>
    </source>
</evidence>
<protein>
    <recommendedName>
        <fullName evidence="4">Secreted protein</fullName>
    </recommendedName>
</protein>
<keyword evidence="1" id="KW-0812">Transmembrane</keyword>
<keyword evidence="3" id="KW-1185">Reference proteome</keyword>
<name>A0ABN0C013_9LIST</name>
<reference evidence="2 3" key="1">
    <citation type="journal article" date="2010" name="Microbiol. Resour. Announc.">
        <title>Comparative genomics of the bacterial genus Listeria: Genome evolution is characterized by limited gene acquisition and limited gene loss.</title>
        <authorList>
            <person name="den Bakker H.C."/>
            <person name="Cummings C.A."/>
            <person name="Ferreira V."/>
            <person name="Vatta P."/>
            <person name="Orsi R.H."/>
            <person name="Degoricija L."/>
            <person name="Barker M."/>
            <person name="Petrauskene O."/>
            <person name="Furtado M.R."/>
            <person name="Wiedmann M."/>
        </authorList>
    </citation>
    <scope>NUCLEOTIDE SEQUENCE [LARGE SCALE GENOMIC DNA]</scope>
    <source>
        <strain evidence="2 3">FSL S4-120</strain>
    </source>
</reference>
<gene>
    <name evidence="2" type="ORF">NT05LM_0637</name>
</gene>
<accession>A0ABN0C013</accession>
<keyword evidence="1" id="KW-0472">Membrane</keyword>
<sequence>MILALVILLIGVMLIFVTFKVNAMPTTPTDIGTYLDVTDSVKQLIVMGIGVCAALFFIGGLLLTIRVKSTVYARSFQLHENGIESLFKGKSEGVIPFENIEEIQMLRVPGLKLVNNVLYRAENTNNWIYIPARVGESGELLENFLTKVAPKLIATNEKVLNEKNQLSFNFLAPSDYRAFYQKLDKKLTNNPLNTQKSAQLDQLMATNAKKILVTQDGISLDGTVLNWEELTVEVHYDKHDTIIKNAQRDHEFDFICVLATAKLGQVQLQGSAISNQQVFLDILKKKAASFTSFQN</sequence>
<feature type="transmembrane region" description="Helical" evidence="1">
    <location>
        <begin position="43"/>
        <end position="65"/>
    </location>
</feature>
<evidence type="ECO:0000313" key="3">
    <source>
        <dbReference type="Proteomes" id="UP000003412"/>
    </source>
</evidence>
<dbReference type="Proteomes" id="UP000003412">
    <property type="component" value="Chromosome"/>
</dbReference>
<evidence type="ECO:0000313" key="2">
    <source>
        <dbReference type="EMBL" id="EFR88760.1"/>
    </source>
</evidence>
<dbReference type="EMBL" id="ADXF01000330">
    <property type="protein sequence ID" value="EFR88760.1"/>
    <property type="molecule type" value="Genomic_DNA"/>
</dbReference>
<keyword evidence="1" id="KW-1133">Transmembrane helix</keyword>
<comment type="caution">
    <text evidence="2">The sequence shown here is derived from an EMBL/GenBank/DDBJ whole genome shotgun (WGS) entry which is preliminary data.</text>
</comment>
<proteinExistence type="predicted"/>